<dbReference type="Pfam" id="PF03171">
    <property type="entry name" value="2OG-FeII_Oxy"/>
    <property type="match status" value="1"/>
</dbReference>
<organism evidence="6 7">
    <name type="scientific">Anisodus acutangulus</name>
    <dbReference type="NCBI Taxonomy" id="402998"/>
    <lineage>
        <taxon>Eukaryota</taxon>
        <taxon>Viridiplantae</taxon>
        <taxon>Streptophyta</taxon>
        <taxon>Embryophyta</taxon>
        <taxon>Tracheophyta</taxon>
        <taxon>Spermatophyta</taxon>
        <taxon>Magnoliopsida</taxon>
        <taxon>eudicotyledons</taxon>
        <taxon>Gunneridae</taxon>
        <taxon>Pentapetalae</taxon>
        <taxon>asterids</taxon>
        <taxon>lamiids</taxon>
        <taxon>Solanales</taxon>
        <taxon>Solanaceae</taxon>
        <taxon>Solanoideae</taxon>
        <taxon>Hyoscyameae</taxon>
        <taxon>Anisodus</taxon>
    </lineage>
</organism>
<reference evidence="7" key="1">
    <citation type="journal article" date="2023" name="Proc. Natl. Acad. Sci. U.S.A.">
        <title>Genomic and structural basis for evolution of tropane alkaloid biosynthesis.</title>
        <authorList>
            <person name="Wanga Y.-J."/>
            <person name="Taina T."/>
            <person name="Yua J.-Y."/>
            <person name="Lia J."/>
            <person name="Xua B."/>
            <person name="Chenc J."/>
            <person name="D'Auriad J.C."/>
            <person name="Huanga J.-P."/>
            <person name="Huanga S.-X."/>
        </authorList>
    </citation>
    <scope>NUCLEOTIDE SEQUENCE [LARGE SCALE GENOMIC DNA]</scope>
    <source>
        <strain evidence="7">cv. KIB-2019</strain>
    </source>
</reference>
<protein>
    <recommendedName>
        <fullName evidence="5">Fe2OG dioxygenase domain-containing protein</fullName>
    </recommendedName>
</protein>
<dbReference type="OrthoDB" id="288590at2759"/>
<dbReference type="AlphaFoldDB" id="A0A9Q1M3T9"/>
<dbReference type="PROSITE" id="PS51471">
    <property type="entry name" value="FE2OG_OXY"/>
    <property type="match status" value="1"/>
</dbReference>
<keyword evidence="4" id="KW-0408">Iron</keyword>
<dbReference type="PANTHER" id="PTHR10209">
    <property type="entry name" value="OXIDOREDUCTASE, 2OG-FE II OXYGENASE FAMILY PROTEIN"/>
    <property type="match status" value="1"/>
</dbReference>
<dbReference type="InterPro" id="IPR005123">
    <property type="entry name" value="Oxoglu/Fe-dep_dioxygenase_dom"/>
</dbReference>
<keyword evidence="3" id="KW-0560">Oxidoreductase</keyword>
<evidence type="ECO:0000256" key="2">
    <source>
        <dbReference type="ARBA" id="ARBA00022723"/>
    </source>
</evidence>
<dbReference type="Proteomes" id="UP001152561">
    <property type="component" value="Unassembled WGS sequence"/>
</dbReference>
<dbReference type="EMBL" id="JAJAGQ010000011">
    <property type="protein sequence ID" value="KAJ8549128.1"/>
    <property type="molecule type" value="Genomic_DNA"/>
</dbReference>
<dbReference type="GO" id="GO:0051213">
    <property type="term" value="F:dioxygenase activity"/>
    <property type="evidence" value="ECO:0007669"/>
    <property type="project" value="UniProtKB-ARBA"/>
</dbReference>
<dbReference type="InterPro" id="IPR044861">
    <property type="entry name" value="IPNS-like_FE2OG_OXY"/>
</dbReference>
<dbReference type="PANTHER" id="PTHR10209:SF882">
    <property type="entry name" value="DESACETOXYVINDOLINE 4-HYDROXYLASE"/>
    <property type="match status" value="1"/>
</dbReference>
<evidence type="ECO:0000256" key="4">
    <source>
        <dbReference type="ARBA" id="ARBA00023004"/>
    </source>
</evidence>
<feature type="domain" description="Fe2OG dioxygenase" evidence="5">
    <location>
        <begin position="55"/>
        <end position="181"/>
    </location>
</feature>
<evidence type="ECO:0000259" key="5">
    <source>
        <dbReference type="PROSITE" id="PS51471"/>
    </source>
</evidence>
<evidence type="ECO:0000313" key="7">
    <source>
        <dbReference type="Proteomes" id="UP001152561"/>
    </source>
</evidence>
<dbReference type="GO" id="GO:0046872">
    <property type="term" value="F:metal ion binding"/>
    <property type="evidence" value="ECO:0007669"/>
    <property type="project" value="UniProtKB-KW"/>
</dbReference>
<gene>
    <name evidence="6" type="ORF">K7X08_032835</name>
</gene>
<sequence>MAPNPPSPEEFPTACSEILMEFYDHIMKLGKSMFELLSKCLGLNSSHRDEMDCAEGLSVLGHYYPACPQPELTIGINKHSDNDFITVLLQDNIGGLQVLHQNQWIDVPPTPGALVVNIGDLMQFISNDKYQSVSTEYCQIKLVQEYQLQASSTLVHCQLSSFMDQLRSCCQKIILQNRAQPL</sequence>
<accession>A0A9Q1M3T9</accession>
<comment type="caution">
    <text evidence="6">The sequence shown here is derived from an EMBL/GenBank/DDBJ whole genome shotgun (WGS) entry which is preliminary data.</text>
</comment>
<dbReference type="Gene3D" id="2.60.120.330">
    <property type="entry name" value="B-lactam Antibiotic, Isopenicillin N Synthase, Chain"/>
    <property type="match status" value="1"/>
</dbReference>
<name>A0A9Q1M3T9_9SOLA</name>
<proteinExistence type="inferred from homology"/>
<keyword evidence="7" id="KW-1185">Reference proteome</keyword>
<evidence type="ECO:0000313" key="6">
    <source>
        <dbReference type="EMBL" id="KAJ8549128.1"/>
    </source>
</evidence>
<dbReference type="InterPro" id="IPR027443">
    <property type="entry name" value="IPNS-like_sf"/>
</dbReference>
<evidence type="ECO:0000256" key="1">
    <source>
        <dbReference type="ARBA" id="ARBA00008056"/>
    </source>
</evidence>
<dbReference type="SUPFAM" id="SSF51197">
    <property type="entry name" value="Clavaminate synthase-like"/>
    <property type="match status" value="1"/>
</dbReference>
<keyword evidence="2" id="KW-0479">Metal-binding</keyword>
<evidence type="ECO:0000256" key="3">
    <source>
        <dbReference type="ARBA" id="ARBA00023002"/>
    </source>
</evidence>
<comment type="similarity">
    <text evidence="1">Belongs to the iron/ascorbate-dependent oxidoreductase family.</text>
</comment>